<evidence type="ECO:0000256" key="1">
    <source>
        <dbReference type="ARBA" id="ARBA00004141"/>
    </source>
</evidence>
<gene>
    <name evidence="8" type="primary">drrC</name>
    <name evidence="8" type="ORF">A3Q41_03149</name>
</gene>
<keyword evidence="6" id="KW-1003">Cell membrane</keyword>
<evidence type="ECO:0000259" key="7">
    <source>
        <dbReference type="PROSITE" id="PS51012"/>
    </source>
</evidence>
<dbReference type="OrthoDB" id="26267at2"/>
<feature type="transmembrane region" description="Helical" evidence="6">
    <location>
        <begin position="54"/>
        <end position="73"/>
    </location>
</feature>
<dbReference type="PANTHER" id="PTHR43027">
    <property type="entry name" value="DOXORUBICIN RESISTANCE ABC TRANSPORTER PERMEASE PROTEIN DRRC-RELATED"/>
    <property type="match status" value="1"/>
</dbReference>
<dbReference type="Proteomes" id="UP000076038">
    <property type="component" value="Chromosome"/>
</dbReference>
<dbReference type="PROSITE" id="PS51012">
    <property type="entry name" value="ABC_TM2"/>
    <property type="match status" value="1"/>
</dbReference>
<accession>A0A260UI42</accession>
<feature type="transmembrane region" description="Helical" evidence="6">
    <location>
        <begin position="201"/>
        <end position="225"/>
    </location>
</feature>
<feature type="transmembrane region" description="Helical" evidence="6">
    <location>
        <begin position="245"/>
        <end position="271"/>
    </location>
</feature>
<keyword evidence="5" id="KW-0046">Antibiotic resistance</keyword>
<dbReference type="InterPro" id="IPR000412">
    <property type="entry name" value="ABC_2_transport"/>
</dbReference>
<evidence type="ECO:0000256" key="4">
    <source>
        <dbReference type="ARBA" id="ARBA00023136"/>
    </source>
</evidence>
<keyword evidence="6" id="KW-0813">Transport</keyword>
<name>A0A143QN25_RHOFA</name>
<dbReference type="AlphaFoldDB" id="A0A143QN25"/>
<protein>
    <recommendedName>
        <fullName evidence="6">Transport permease protein</fullName>
    </recommendedName>
</protein>
<keyword evidence="9" id="KW-1185">Reference proteome</keyword>
<dbReference type="KEGG" id="rhs:A3Q41_03149"/>
<dbReference type="GeneID" id="93553307"/>
<reference evidence="9" key="2">
    <citation type="submission" date="2016-04" db="EMBL/GenBank/DDBJ databases">
        <title>Complete Genome and Plasmid Sequences for Rhodococcus fascians D188 and Draft Sequences for Rhodococcus spp. Isolates PBTS 1 and PBTS 2.</title>
        <authorList>
            <person name="Stamer R."/>
            <person name="Vereecke D."/>
            <person name="Zhang Y."/>
            <person name="Schilkey F."/>
            <person name="Devitt N."/>
            <person name="Randall J."/>
        </authorList>
    </citation>
    <scope>NUCLEOTIDE SEQUENCE [LARGE SCALE GENOMIC DNA]</scope>
    <source>
        <strain evidence="9">PBTS2</strain>
    </source>
</reference>
<dbReference type="GO" id="GO:0043190">
    <property type="term" value="C:ATP-binding cassette (ABC) transporter complex"/>
    <property type="evidence" value="ECO:0007669"/>
    <property type="project" value="InterPro"/>
</dbReference>
<keyword evidence="2 6" id="KW-0812">Transmembrane</keyword>
<feature type="transmembrane region" description="Helical" evidence="6">
    <location>
        <begin position="165"/>
        <end position="189"/>
    </location>
</feature>
<dbReference type="InterPro" id="IPR052902">
    <property type="entry name" value="ABC-2_transporter"/>
</dbReference>
<dbReference type="RefSeq" id="WP_032365640.1">
    <property type="nucleotide sequence ID" value="NZ_CAKKLU010000012.1"/>
</dbReference>
<dbReference type="InterPro" id="IPR013525">
    <property type="entry name" value="ABC2_TM"/>
</dbReference>
<dbReference type="PANTHER" id="PTHR43027:SF1">
    <property type="entry name" value="DOXORUBICIN RESISTANCE ABC TRANSPORTER PERMEASE PROTEIN DRRC-RELATED"/>
    <property type="match status" value="1"/>
</dbReference>
<reference evidence="8 9" key="1">
    <citation type="journal article" date="2016" name="Genome Announc.">
        <title>Complete Genome and Plasmid Sequences for Rhodococcus fascians D188 and Draft Sequences for Rhodococcus Isolates PBTS 1 and PBTS 2.</title>
        <authorList>
            <person name="Stamler R.A."/>
            <person name="Vereecke D."/>
            <person name="Zhang Y."/>
            <person name="Schilkey F."/>
            <person name="Devitt N."/>
            <person name="Randall J.J."/>
        </authorList>
    </citation>
    <scope>NUCLEOTIDE SEQUENCE [LARGE SCALE GENOMIC DNA]</scope>
    <source>
        <strain evidence="8 9">PBTS2</strain>
    </source>
</reference>
<evidence type="ECO:0000313" key="9">
    <source>
        <dbReference type="Proteomes" id="UP000076038"/>
    </source>
</evidence>
<dbReference type="GO" id="GO:0140359">
    <property type="term" value="F:ABC-type transporter activity"/>
    <property type="evidence" value="ECO:0007669"/>
    <property type="project" value="InterPro"/>
</dbReference>
<evidence type="ECO:0000256" key="5">
    <source>
        <dbReference type="ARBA" id="ARBA00023251"/>
    </source>
</evidence>
<dbReference type="EMBL" id="CP015220">
    <property type="protein sequence ID" value="AMY24440.1"/>
    <property type="molecule type" value="Genomic_DNA"/>
</dbReference>
<accession>A0A143QN25</accession>
<keyword evidence="3 6" id="KW-1133">Transmembrane helix</keyword>
<dbReference type="Pfam" id="PF01061">
    <property type="entry name" value="ABC2_membrane"/>
    <property type="match status" value="1"/>
</dbReference>
<feature type="transmembrane region" description="Helical" evidence="6">
    <location>
        <begin position="140"/>
        <end position="159"/>
    </location>
</feature>
<comment type="subcellular location">
    <subcellularLocation>
        <location evidence="6">Cell membrane</location>
        <topology evidence="6">Multi-pass membrane protein</topology>
    </subcellularLocation>
    <subcellularLocation>
        <location evidence="1">Membrane</location>
        <topology evidence="1">Multi-pass membrane protein</topology>
    </subcellularLocation>
</comment>
<evidence type="ECO:0000256" key="2">
    <source>
        <dbReference type="ARBA" id="ARBA00022692"/>
    </source>
</evidence>
<feature type="domain" description="ABC transmembrane type-2" evidence="7">
    <location>
        <begin position="53"/>
        <end position="280"/>
    </location>
</feature>
<evidence type="ECO:0000256" key="6">
    <source>
        <dbReference type="RuleBase" id="RU361157"/>
    </source>
</evidence>
<organism evidence="8 9">
    <name type="scientific">Rhodococcoides fascians</name>
    <name type="common">Rhodococcus fascians</name>
    <dbReference type="NCBI Taxonomy" id="1828"/>
    <lineage>
        <taxon>Bacteria</taxon>
        <taxon>Bacillati</taxon>
        <taxon>Actinomycetota</taxon>
        <taxon>Actinomycetes</taxon>
        <taxon>Mycobacteriales</taxon>
        <taxon>Nocardiaceae</taxon>
        <taxon>Rhodococcoides</taxon>
    </lineage>
</organism>
<proteinExistence type="inferred from homology"/>
<evidence type="ECO:0000256" key="3">
    <source>
        <dbReference type="ARBA" id="ARBA00022989"/>
    </source>
</evidence>
<dbReference type="GO" id="GO:0046677">
    <property type="term" value="P:response to antibiotic"/>
    <property type="evidence" value="ECO:0007669"/>
    <property type="project" value="UniProtKB-KW"/>
</dbReference>
<sequence>MTMTEASVNAARVSNLTFPEPNMALREGSIRALGTHSLIQAKRLLMRWMRDPSTMIQALLYPALMLVMFRVVLGNSISAATGSPAIYGQVPMIALVGAMFGSIVSAVGLKGERKSGLLARFWTTPTHRAAGLLGRMIAEAVRVLVTTVVIICAGVALGFRFTQGIQAGILLLLIPVVFGIGFAVMVTFLATVAGDAPLVEVVSIFCTLLMFFNAGFVPVLAYPLWLQPVVAAQPMSVAVSAMRALALGGPVMTPILQTLAWSLGMVVIFLYPAIRGYKKASASG</sequence>
<comment type="similarity">
    <text evidence="6">Belongs to the ABC-2 integral membrane protein family.</text>
</comment>
<feature type="transmembrane region" description="Helical" evidence="6">
    <location>
        <begin position="85"/>
        <end position="109"/>
    </location>
</feature>
<evidence type="ECO:0000313" key="8">
    <source>
        <dbReference type="EMBL" id="AMY24440.1"/>
    </source>
</evidence>
<dbReference type="PATRIC" id="fig|1653479.3.peg.3189"/>
<keyword evidence="4 6" id="KW-0472">Membrane</keyword>
<dbReference type="PIRSF" id="PIRSF006648">
    <property type="entry name" value="DrrB"/>
    <property type="match status" value="1"/>
</dbReference>
<dbReference type="InterPro" id="IPR047817">
    <property type="entry name" value="ABC2_TM_bact-type"/>
</dbReference>